<sequence>MQVDKIGELLYFLRKERDLTQKQVANALNISDKTVSKWECGLGCPDISVLPELAEFFNVSVDYLLSGELNLNEQIGGNMKQSKFYVCPQCGNVATSISEATISCCHQLLQPLTPRKAEQGHELVVEEVDGEFYLTTSHEMTKEHYIMFTAAIIEDTLIMKKQYPEWQLQFRMPKRKYARVYFYCKEHGLFYQLIK</sequence>
<evidence type="ECO:0000313" key="3">
    <source>
        <dbReference type="EMBL" id="BEH91343.1"/>
    </source>
</evidence>
<dbReference type="RefSeq" id="WP_161830831.1">
    <property type="nucleotide sequence ID" value="NZ_AP028127.1"/>
</dbReference>
<dbReference type="Proteomes" id="UP001432099">
    <property type="component" value="Chromosome"/>
</dbReference>
<dbReference type="Pfam" id="PF01381">
    <property type="entry name" value="HTH_3"/>
    <property type="match status" value="1"/>
</dbReference>
<dbReference type="Gene3D" id="2.60.40.730">
    <property type="entry name" value="SOR catalytic domain"/>
    <property type="match status" value="1"/>
</dbReference>
<evidence type="ECO:0000256" key="1">
    <source>
        <dbReference type="ARBA" id="ARBA00023125"/>
    </source>
</evidence>
<feature type="domain" description="HTH cro/C1-type" evidence="2">
    <location>
        <begin position="10"/>
        <end position="64"/>
    </location>
</feature>
<organism evidence="3 4">
    <name type="scientific">Turicibacter faecis</name>
    <dbReference type="NCBI Taxonomy" id="2963365"/>
    <lineage>
        <taxon>Bacteria</taxon>
        <taxon>Bacillati</taxon>
        <taxon>Bacillota</taxon>
        <taxon>Erysipelotrichia</taxon>
        <taxon>Erysipelotrichales</taxon>
        <taxon>Turicibacteraceae</taxon>
        <taxon>Turicibacter</taxon>
    </lineage>
</organism>
<dbReference type="InterPro" id="IPR010982">
    <property type="entry name" value="Lambda_DNA-bd_dom_sf"/>
</dbReference>
<dbReference type="SUPFAM" id="SSF49367">
    <property type="entry name" value="Superoxide reductase-like"/>
    <property type="match status" value="1"/>
</dbReference>
<name>A0ABM8IJR6_9FIRM</name>
<reference evidence="3" key="1">
    <citation type="journal article" date="2024" name="Int. J. Syst. Evol. Microbiol.">
        <title>Turicibacter faecis sp. nov., isolated from faeces of heart failure mouse model.</title>
        <authorList>
            <person name="Imamura Y."/>
            <person name="Motooka D."/>
            <person name="Nakajima Y."/>
            <person name="Ito S."/>
            <person name="Kitakaze M."/>
            <person name="Iida T."/>
            <person name="Nakamura S."/>
        </authorList>
    </citation>
    <scope>NUCLEOTIDE SEQUENCE</scope>
    <source>
        <strain evidence="3">TC023</strain>
    </source>
</reference>
<dbReference type="SUPFAM" id="SSF47413">
    <property type="entry name" value="lambda repressor-like DNA-binding domains"/>
    <property type="match status" value="1"/>
</dbReference>
<dbReference type="PROSITE" id="PS50943">
    <property type="entry name" value="HTH_CROC1"/>
    <property type="match status" value="1"/>
</dbReference>
<dbReference type="PANTHER" id="PTHR46558">
    <property type="entry name" value="TRACRIPTIONAL REGULATORY PROTEIN-RELATED-RELATED"/>
    <property type="match status" value="1"/>
</dbReference>
<dbReference type="PANTHER" id="PTHR46558:SF11">
    <property type="entry name" value="HTH-TYPE TRANSCRIPTIONAL REGULATOR XRE"/>
    <property type="match status" value="1"/>
</dbReference>
<dbReference type="EMBL" id="AP028127">
    <property type="protein sequence ID" value="BEH91343.1"/>
    <property type="molecule type" value="Genomic_DNA"/>
</dbReference>
<dbReference type="SMART" id="SM00530">
    <property type="entry name" value="HTH_XRE"/>
    <property type="match status" value="1"/>
</dbReference>
<protein>
    <submittedName>
        <fullName evidence="3">XRE family transcriptional regulator</fullName>
    </submittedName>
</protein>
<evidence type="ECO:0000259" key="2">
    <source>
        <dbReference type="PROSITE" id="PS50943"/>
    </source>
</evidence>
<keyword evidence="1" id="KW-0238">DNA-binding</keyword>
<keyword evidence="4" id="KW-1185">Reference proteome</keyword>
<dbReference type="CDD" id="cd00093">
    <property type="entry name" value="HTH_XRE"/>
    <property type="match status" value="1"/>
</dbReference>
<accession>A0ABM8IJR6</accession>
<dbReference type="Gene3D" id="1.10.260.40">
    <property type="entry name" value="lambda repressor-like DNA-binding domains"/>
    <property type="match status" value="1"/>
</dbReference>
<proteinExistence type="predicted"/>
<gene>
    <name evidence="3" type="ORF">T23_14450</name>
</gene>
<evidence type="ECO:0000313" key="4">
    <source>
        <dbReference type="Proteomes" id="UP001432099"/>
    </source>
</evidence>
<dbReference type="InterPro" id="IPR001387">
    <property type="entry name" value="Cro/C1-type_HTH"/>
</dbReference>
<dbReference type="InterPro" id="IPR036073">
    <property type="entry name" value="Desulfoferrodoxin_Fe-bd_dom_sf"/>
</dbReference>